<feature type="compositionally biased region" description="Polar residues" evidence="1">
    <location>
        <begin position="27"/>
        <end position="37"/>
    </location>
</feature>
<evidence type="ECO:0000313" key="3">
    <source>
        <dbReference type="Proteomes" id="UP000018958"/>
    </source>
</evidence>
<dbReference type="EMBL" id="ANIX01002364">
    <property type="protein sequence ID" value="ETP12578.1"/>
    <property type="molecule type" value="Genomic_DNA"/>
</dbReference>
<reference evidence="2 3" key="1">
    <citation type="submission" date="2013-11" db="EMBL/GenBank/DDBJ databases">
        <title>The Genome Sequence of Phytophthora parasitica CJ01A1.</title>
        <authorList>
            <consortium name="The Broad Institute Genomics Platform"/>
            <person name="Russ C."/>
            <person name="Tyler B."/>
            <person name="Panabieres F."/>
            <person name="Shan W."/>
            <person name="Tripathy S."/>
            <person name="Grunwald N."/>
            <person name="Machado M."/>
            <person name="Johnson C.S."/>
            <person name="Walker B."/>
            <person name="Young S.K."/>
            <person name="Zeng Q."/>
            <person name="Gargeya S."/>
            <person name="Fitzgerald M."/>
            <person name="Haas B."/>
            <person name="Abouelleil A."/>
            <person name="Allen A.W."/>
            <person name="Alvarado L."/>
            <person name="Arachchi H.M."/>
            <person name="Berlin A.M."/>
            <person name="Chapman S.B."/>
            <person name="Gainer-Dewar J."/>
            <person name="Goldberg J."/>
            <person name="Griggs A."/>
            <person name="Gujja S."/>
            <person name="Hansen M."/>
            <person name="Howarth C."/>
            <person name="Imamovic A."/>
            <person name="Ireland A."/>
            <person name="Larimer J."/>
            <person name="McCowan C."/>
            <person name="Murphy C."/>
            <person name="Pearson M."/>
            <person name="Poon T.W."/>
            <person name="Priest M."/>
            <person name="Roberts A."/>
            <person name="Saif S."/>
            <person name="Shea T."/>
            <person name="Sisk P."/>
            <person name="Sykes S."/>
            <person name="Wortman J."/>
            <person name="Nusbaum C."/>
            <person name="Birren B."/>
        </authorList>
    </citation>
    <scope>NUCLEOTIDE SEQUENCE [LARGE SCALE GENOMIC DNA]</scope>
    <source>
        <strain evidence="2 3">CJ01A1</strain>
    </source>
</reference>
<dbReference type="AlphaFoldDB" id="W2WQX6"/>
<protein>
    <submittedName>
        <fullName evidence="2">Uncharacterized protein</fullName>
    </submittedName>
</protein>
<organism evidence="2 3">
    <name type="scientific">Phytophthora nicotianae CJ01A1</name>
    <dbReference type="NCBI Taxonomy" id="1317063"/>
    <lineage>
        <taxon>Eukaryota</taxon>
        <taxon>Sar</taxon>
        <taxon>Stramenopiles</taxon>
        <taxon>Oomycota</taxon>
        <taxon>Peronosporomycetes</taxon>
        <taxon>Peronosporales</taxon>
        <taxon>Peronosporaceae</taxon>
        <taxon>Phytophthora</taxon>
    </lineage>
</organism>
<comment type="caution">
    <text evidence="2">The sequence shown here is derived from an EMBL/GenBank/DDBJ whole genome shotgun (WGS) entry which is preliminary data.</text>
</comment>
<dbReference type="Proteomes" id="UP000018958">
    <property type="component" value="Unassembled WGS sequence"/>
</dbReference>
<evidence type="ECO:0000256" key="1">
    <source>
        <dbReference type="SAM" id="MobiDB-lite"/>
    </source>
</evidence>
<feature type="region of interest" description="Disordered" evidence="1">
    <location>
        <begin position="1"/>
        <end position="79"/>
    </location>
</feature>
<evidence type="ECO:0000313" key="2">
    <source>
        <dbReference type="EMBL" id="ETP12578.1"/>
    </source>
</evidence>
<feature type="compositionally biased region" description="Basic and acidic residues" evidence="1">
    <location>
        <begin position="41"/>
        <end position="51"/>
    </location>
</feature>
<accession>W2WQX6</accession>
<proteinExistence type="predicted"/>
<gene>
    <name evidence="2" type="ORF">F441_12083</name>
</gene>
<feature type="compositionally biased region" description="Basic residues" evidence="1">
    <location>
        <begin position="10"/>
        <end position="20"/>
    </location>
</feature>
<name>W2WQX6_PHYNI</name>
<sequence>MEPRQTKNPATKHAKRRPPVNHKDLENTNTGRVTTNCIEEPAEHANKDTPHKTQNKSPKKEGVIINDLISKGKTNSGTS</sequence>